<proteinExistence type="inferred from homology"/>
<evidence type="ECO:0000256" key="4">
    <source>
        <dbReference type="RuleBase" id="RU366034"/>
    </source>
</evidence>
<keyword evidence="7" id="KW-1185">Reference proteome</keyword>
<dbReference type="GO" id="GO:0010333">
    <property type="term" value="F:terpene synthase activity"/>
    <property type="evidence" value="ECO:0007669"/>
    <property type="project" value="InterPro"/>
</dbReference>
<dbReference type="Pfam" id="PF19086">
    <property type="entry name" value="Terpene_syn_C_2"/>
    <property type="match status" value="1"/>
</dbReference>
<sequence length="335" mass="37488">MLFSAIPSEKLRQAFKIADIGLLGACVYPFASYDRLKIAALLNIWIFIVDDGEYNIPTSREPFLGDDTQPDLSSFVLTIPPQELDMESGTMVDDLETSNRYRAELVDYVRRCLGLADDGEPQPGRRPAPVDDDDSTTCAVNGTGYSHIIQSFSMLGQEIQAVYNMEQRQRLLDNVIFYLGMTREEQCSRLAGGIPTPEEYWKFRDGASAVEVCLAMVEYLAKASGLPKQVFEDPDMKRLWTLTNTNVSLVNDCFSAKKELAGESIANAIPIWYAKAQDGSDRMQVATNQAVSMFIWTVGEMDDVAQKLMRRFGNGDLVHWELLLESEDASLWTTG</sequence>
<keyword evidence="4" id="KW-0479">Metal-binding</keyword>
<comment type="caution">
    <text evidence="6">The sequence shown here is derived from an EMBL/GenBank/DDBJ whole genome shotgun (WGS) entry which is preliminary data.</text>
</comment>
<dbReference type="SUPFAM" id="SSF48576">
    <property type="entry name" value="Terpenoid synthases"/>
    <property type="match status" value="1"/>
</dbReference>
<dbReference type="InterPro" id="IPR034686">
    <property type="entry name" value="Terpene_cyclase-like_2"/>
</dbReference>
<evidence type="ECO:0000256" key="5">
    <source>
        <dbReference type="SAM" id="MobiDB-lite"/>
    </source>
</evidence>
<dbReference type="PANTHER" id="PTHR35201">
    <property type="entry name" value="TERPENE SYNTHASE"/>
    <property type="match status" value="1"/>
</dbReference>
<feature type="region of interest" description="Disordered" evidence="5">
    <location>
        <begin position="117"/>
        <end position="136"/>
    </location>
</feature>
<accession>A0A1J9RXP5</accession>
<protein>
    <recommendedName>
        <fullName evidence="4">Terpene synthase</fullName>
        <ecNumber evidence="4">4.2.3.-</ecNumber>
    </recommendedName>
</protein>
<dbReference type="RefSeq" id="XP_020128505.1">
    <property type="nucleotide sequence ID" value="XM_020275472.1"/>
</dbReference>
<evidence type="ECO:0000256" key="1">
    <source>
        <dbReference type="ARBA" id="ARBA00001946"/>
    </source>
</evidence>
<reference evidence="6 7" key="1">
    <citation type="submission" date="2016-10" db="EMBL/GenBank/DDBJ databases">
        <title>Proteomics and genomics reveal pathogen-plant mechanisms compatible with a hemibiotrophic lifestyle of Diplodia corticola.</title>
        <authorList>
            <person name="Fernandes I."/>
            <person name="De Jonge R."/>
            <person name="Van De Peer Y."/>
            <person name="Devreese B."/>
            <person name="Alves A."/>
            <person name="Esteves A.C."/>
        </authorList>
    </citation>
    <scope>NUCLEOTIDE SEQUENCE [LARGE SCALE GENOMIC DNA]</scope>
    <source>
        <strain evidence="6 7">CBS 112549</strain>
    </source>
</reference>
<organism evidence="6 7">
    <name type="scientific">Diplodia corticola</name>
    <dbReference type="NCBI Taxonomy" id="236234"/>
    <lineage>
        <taxon>Eukaryota</taxon>
        <taxon>Fungi</taxon>
        <taxon>Dikarya</taxon>
        <taxon>Ascomycota</taxon>
        <taxon>Pezizomycotina</taxon>
        <taxon>Dothideomycetes</taxon>
        <taxon>Dothideomycetes incertae sedis</taxon>
        <taxon>Botryosphaeriales</taxon>
        <taxon>Botryosphaeriaceae</taxon>
        <taxon>Diplodia</taxon>
    </lineage>
</organism>
<dbReference type="GO" id="GO:0046872">
    <property type="term" value="F:metal ion binding"/>
    <property type="evidence" value="ECO:0007669"/>
    <property type="project" value="UniProtKB-KW"/>
</dbReference>
<gene>
    <name evidence="6" type="ORF">BKCO1_4000060</name>
</gene>
<evidence type="ECO:0000256" key="3">
    <source>
        <dbReference type="ARBA" id="ARBA00022842"/>
    </source>
</evidence>
<dbReference type="STRING" id="236234.A0A1J9RXP5"/>
<name>A0A1J9RXP5_9PEZI</name>
<comment type="cofactor">
    <cofactor evidence="1 4">
        <name>Mg(2+)</name>
        <dbReference type="ChEBI" id="CHEBI:18420"/>
    </cofactor>
</comment>
<keyword evidence="3 4" id="KW-0460">Magnesium</keyword>
<dbReference type="InterPro" id="IPR008949">
    <property type="entry name" value="Isoprenoid_synthase_dom_sf"/>
</dbReference>
<keyword evidence="4" id="KW-0456">Lyase</keyword>
<dbReference type="OrthoDB" id="2861623at2759"/>
<evidence type="ECO:0000313" key="7">
    <source>
        <dbReference type="Proteomes" id="UP000183809"/>
    </source>
</evidence>
<evidence type="ECO:0000256" key="2">
    <source>
        <dbReference type="ARBA" id="ARBA00006333"/>
    </source>
</evidence>
<dbReference type="GO" id="GO:0008299">
    <property type="term" value="P:isoprenoid biosynthetic process"/>
    <property type="evidence" value="ECO:0007669"/>
    <property type="project" value="UniProtKB-ARBA"/>
</dbReference>
<dbReference type="PANTHER" id="PTHR35201:SF4">
    <property type="entry name" value="BETA-PINACENE SYNTHASE-RELATED"/>
    <property type="match status" value="1"/>
</dbReference>
<dbReference type="AlphaFoldDB" id="A0A1J9RXP5"/>
<evidence type="ECO:0000313" key="6">
    <source>
        <dbReference type="EMBL" id="OJD32245.1"/>
    </source>
</evidence>
<dbReference type="Gene3D" id="1.10.600.10">
    <property type="entry name" value="Farnesyl Diphosphate Synthase"/>
    <property type="match status" value="1"/>
</dbReference>
<dbReference type="Proteomes" id="UP000183809">
    <property type="component" value="Unassembled WGS sequence"/>
</dbReference>
<dbReference type="GeneID" id="31015733"/>
<dbReference type="EMBL" id="MNUE01000040">
    <property type="protein sequence ID" value="OJD32245.1"/>
    <property type="molecule type" value="Genomic_DNA"/>
</dbReference>
<dbReference type="EC" id="4.2.3.-" evidence="4"/>
<comment type="similarity">
    <text evidence="2 4">Belongs to the terpene synthase family.</text>
</comment>